<name>A0A8S3ZA43_9EUPU</name>
<organism evidence="2 3">
    <name type="scientific">Candidula unifasciata</name>
    <dbReference type="NCBI Taxonomy" id="100452"/>
    <lineage>
        <taxon>Eukaryota</taxon>
        <taxon>Metazoa</taxon>
        <taxon>Spiralia</taxon>
        <taxon>Lophotrochozoa</taxon>
        <taxon>Mollusca</taxon>
        <taxon>Gastropoda</taxon>
        <taxon>Heterobranchia</taxon>
        <taxon>Euthyneura</taxon>
        <taxon>Panpulmonata</taxon>
        <taxon>Eupulmonata</taxon>
        <taxon>Stylommatophora</taxon>
        <taxon>Helicina</taxon>
        <taxon>Helicoidea</taxon>
        <taxon>Geomitridae</taxon>
        <taxon>Candidula</taxon>
    </lineage>
</organism>
<keyword evidence="3" id="KW-1185">Reference proteome</keyword>
<protein>
    <submittedName>
        <fullName evidence="2">Uncharacterized protein</fullName>
    </submittedName>
</protein>
<feature type="region of interest" description="Disordered" evidence="1">
    <location>
        <begin position="1"/>
        <end position="24"/>
    </location>
</feature>
<dbReference type="EMBL" id="CAJHNH020002359">
    <property type="protein sequence ID" value="CAG5126434.1"/>
    <property type="molecule type" value="Genomic_DNA"/>
</dbReference>
<sequence length="52" mass="5904">THTFAGTHEDTQANKQHTQNHMYTNTPTHTYISHTRACAQTCISYTPCLIIN</sequence>
<reference evidence="2" key="1">
    <citation type="submission" date="2021-04" db="EMBL/GenBank/DDBJ databases">
        <authorList>
            <consortium name="Molecular Ecology Group"/>
        </authorList>
    </citation>
    <scope>NUCLEOTIDE SEQUENCE</scope>
</reference>
<evidence type="ECO:0000313" key="3">
    <source>
        <dbReference type="Proteomes" id="UP000678393"/>
    </source>
</evidence>
<comment type="caution">
    <text evidence="2">The sequence shown here is derived from an EMBL/GenBank/DDBJ whole genome shotgun (WGS) entry which is preliminary data.</text>
</comment>
<feature type="compositionally biased region" description="Polar residues" evidence="1">
    <location>
        <begin position="13"/>
        <end position="24"/>
    </location>
</feature>
<dbReference type="AlphaFoldDB" id="A0A8S3ZA43"/>
<accession>A0A8S3ZA43</accession>
<evidence type="ECO:0000256" key="1">
    <source>
        <dbReference type="SAM" id="MobiDB-lite"/>
    </source>
</evidence>
<evidence type="ECO:0000313" key="2">
    <source>
        <dbReference type="EMBL" id="CAG5126434.1"/>
    </source>
</evidence>
<gene>
    <name evidence="2" type="ORF">CUNI_LOCUS11992</name>
</gene>
<proteinExistence type="predicted"/>
<dbReference type="Proteomes" id="UP000678393">
    <property type="component" value="Unassembled WGS sequence"/>
</dbReference>
<feature type="non-terminal residue" evidence="2">
    <location>
        <position position="1"/>
    </location>
</feature>